<protein>
    <recommendedName>
        <fullName evidence="3">Adenylate kinase active site lid domain-containing protein</fullName>
    </recommendedName>
</protein>
<sequence length="68" mass="7360">MGIIEDEVKRLTGVVEGLESRIKSLEQKSFGTTTKSAEEVRMILIGPPGAGKGTQAPKIKEKFSCCHL</sequence>
<accession>A0A0G4M555</accession>
<dbReference type="Proteomes" id="UP000045706">
    <property type="component" value="Unassembled WGS sequence"/>
</dbReference>
<evidence type="ECO:0000313" key="1">
    <source>
        <dbReference type="EMBL" id="CRK29408.1"/>
    </source>
</evidence>
<gene>
    <name evidence="1" type="ORF">BN1723_018401</name>
</gene>
<dbReference type="AlphaFoldDB" id="A0A0G4M555"/>
<name>A0A0G4M555_VERLO</name>
<dbReference type="Pfam" id="PF00406">
    <property type="entry name" value="ADK"/>
    <property type="match status" value="1"/>
</dbReference>
<reference evidence="2" key="1">
    <citation type="submission" date="2015-05" db="EMBL/GenBank/DDBJ databases">
        <authorList>
            <person name="Fogelqvist Johan"/>
        </authorList>
    </citation>
    <scope>NUCLEOTIDE SEQUENCE [LARGE SCALE GENOMIC DNA]</scope>
</reference>
<evidence type="ECO:0008006" key="3">
    <source>
        <dbReference type="Google" id="ProtNLM"/>
    </source>
</evidence>
<dbReference type="EMBL" id="CVQI01022179">
    <property type="protein sequence ID" value="CRK29408.1"/>
    <property type="molecule type" value="Genomic_DNA"/>
</dbReference>
<dbReference type="Gene3D" id="3.40.50.300">
    <property type="entry name" value="P-loop containing nucleotide triphosphate hydrolases"/>
    <property type="match status" value="1"/>
</dbReference>
<dbReference type="SUPFAM" id="SSF52540">
    <property type="entry name" value="P-loop containing nucleoside triphosphate hydrolases"/>
    <property type="match status" value="1"/>
</dbReference>
<evidence type="ECO:0000313" key="2">
    <source>
        <dbReference type="Proteomes" id="UP000045706"/>
    </source>
</evidence>
<feature type="non-terminal residue" evidence="1">
    <location>
        <position position="68"/>
    </location>
</feature>
<dbReference type="InterPro" id="IPR027417">
    <property type="entry name" value="P-loop_NTPase"/>
</dbReference>
<proteinExistence type="predicted"/>
<organism evidence="1 2">
    <name type="scientific">Verticillium longisporum</name>
    <name type="common">Verticillium dahliae var. longisporum</name>
    <dbReference type="NCBI Taxonomy" id="100787"/>
    <lineage>
        <taxon>Eukaryota</taxon>
        <taxon>Fungi</taxon>
        <taxon>Dikarya</taxon>
        <taxon>Ascomycota</taxon>
        <taxon>Pezizomycotina</taxon>
        <taxon>Sordariomycetes</taxon>
        <taxon>Hypocreomycetidae</taxon>
        <taxon>Glomerellales</taxon>
        <taxon>Plectosphaerellaceae</taxon>
        <taxon>Verticillium</taxon>
    </lineage>
</organism>